<dbReference type="InterPro" id="IPR051087">
    <property type="entry name" value="Mitochondrial_ACSM"/>
</dbReference>
<comment type="similarity">
    <text evidence="1">Belongs to the ATP-dependent AMP-binding enzyme family.</text>
</comment>
<evidence type="ECO:0000313" key="8">
    <source>
        <dbReference type="EMBL" id="CAA9279419.1"/>
    </source>
</evidence>
<dbReference type="Gene3D" id="3.40.50.12780">
    <property type="entry name" value="N-terminal domain of ligase-like"/>
    <property type="match status" value="1"/>
</dbReference>
<dbReference type="PROSITE" id="PS00455">
    <property type="entry name" value="AMP_BINDING"/>
    <property type="match status" value="1"/>
</dbReference>
<dbReference type="GO" id="GO:0006633">
    <property type="term" value="P:fatty acid biosynthetic process"/>
    <property type="evidence" value="ECO:0007669"/>
    <property type="project" value="TreeGrafter"/>
</dbReference>
<keyword evidence="3" id="KW-0547">Nucleotide-binding</keyword>
<dbReference type="AlphaFoldDB" id="A0A6J4JGQ5"/>
<accession>A0A6J4JGQ5</accession>
<dbReference type="GO" id="GO:0004321">
    <property type="term" value="F:fatty-acyl-CoA synthase activity"/>
    <property type="evidence" value="ECO:0007669"/>
    <property type="project" value="TreeGrafter"/>
</dbReference>
<dbReference type="InterPro" id="IPR000873">
    <property type="entry name" value="AMP-dep_synth/lig_dom"/>
</dbReference>
<dbReference type="SUPFAM" id="SSF56801">
    <property type="entry name" value="Acetyl-CoA synthetase-like"/>
    <property type="match status" value="1"/>
</dbReference>
<dbReference type="Gene3D" id="3.30.300.30">
    <property type="match status" value="1"/>
</dbReference>
<dbReference type="Pfam" id="PF13193">
    <property type="entry name" value="AMP-binding_C"/>
    <property type="match status" value="1"/>
</dbReference>
<dbReference type="InterPro" id="IPR042099">
    <property type="entry name" value="ANL_N_sf"/>
</dbReference>
<dbReference type="InterPro" id="IPR025110">
    <property type="entry name" value="AMP-bd_C"/>
</dbReference>
<evidence type="ECO:0000256" key="2">
    <source>
        <dbReference type="ARBA" id="ARBA00022598"/>
    </source>
</evidence>
<name>A0A6J4JGQ5_9PROT</name>
<dbReference type="InterPro" id="IPR049515">
    <property type="entry name" value="MACS_put"/>
</dbReference>
<proteinExistence type="inferred from homology"/>
<dbReference type="EMBL" id="CADCTG010000278">
    <property type="protein sequence ID" value="CAA9279419.1"/>
    <property type="molecule type" value="Genomic_DNA"/>
</dbReference>
<reference evidence="8" key="1">
    <citation type="submission" date="2020-02" db="EMBL/GenBank/DDBJ databases">
        <authorList>
            <person name="Meier V. D."/>
        </authorList>
    </citation>
    <scope>NUCLEOTIDE SEQUENCE</scope>
    <source>
        <strain evidence="8">AVDCRST_MAG08</strain>
    </source>
</reference>
<dbReference type="PANTHER" id="PTHR43605:SF10">
    <property type="entry name" value="ACYL-COA SYNTHETASE MEDIUM CHAIN FAMILY MEMBER 3"/>
    <property type="match status" value="1"/>
</dbReference>
<feature type="domain" description="AMP-dependent synthetase/ligase" evidence="6">
    <location>
        <begin position="40"/>
        <end position="398"/>
    </location>
</feature>
<keyword evidence="2 8" id="KW-0436">Ligase</keyword>
<dbReference type="CDD" id="cd05971">
    <property type="entry name" value="MACS_like_3"/>
    <property type="match status" value="1"/>
</dbReference>
<feature type="region of interest" description="Disordered" evidence="5">
    <location>
        <begin position="536"/>
        <end position="556"/>
    </location>
</feature>
<dbReference type="PANTHER" id="PTHR43605">
    <property type="entry name" value="ACYL-COENZYME A SYNTHETASE"/>
    <property type="match status" value="1"/>
</dbReference>
<gene>
    <name evidence="8" type="ORF">AVDCRST_MAG08-3684</name>
</gene>
<dbReference type="InterPro" id="IPR020845">
    <property type="entry name" value="AMP-binding_CS"/>
</dbReference>
<evidence type="ECO:0000259" key="6">
    <source>
        <dbReference type="Pfam" id="PF00501"/>
    </source>
</evidence>
<keyword evidence="4" id="KW-0067">ATP-binding</keyword>
<evidence type="ECO:0000259" key="7">
    <source>
        <dbReference type="Pfam" id="PF13193"/>
    </source>
</evidence>
<dbReference type="FunFam" id="3.40.50.12780:FF:000063">
    <property type="entry name" value="Acetyl-coenzyme A synthetase"/>
    <property type="match status" value="1"/>
</dbReference>
<organism evidence="8">
    <name type="scientific">uncultured Acetobacteraceae bacterium</name>
    <dbReference type="NCBI Taxonomy" id="169975"/>
    <lineage>
        <taxon>Bacteria</taxon>
        <taxon>Pseudomonadati</taxon>
        <taxon>Pseudomonadota</taxon>
        <taxon>Alphaproteobacteria</taxon>
        <taxon>Acetobacterales</taxon>
        <taxon>Acetobacteraceae</taxon>
        <taxon>environmental samples</taxon>
    </lineage>
</organism>
<dbReference type="GO" id="GO:0005524">
    <property type="term" value="F:ATP binding"/>
    <property type="evidence" value="ECO:0007669"/>
    <property type="project" value="UniProtKB-KW"/>
</dbReference>
<feature type="compositionally biased region" description="Polar residues" evidence="5">
    <location>
        <begin position="545"/>
        <end position="556"/>
    </location>
</feature>
<dbReference type="GO" id="GO:0003987">
    <property type="term" value="F:acetate-CoA ligase activity"/>
    <property type="evidence" value="ECO:0007669"/>
    <property type="project" value="UniProtKB-EC"/>
</dbReference>
<dbReference type="InterPro" id="IPR045851">
    <property type="entry name" value="AMP-bd_C_sf"/>
</dbReference>
<evidence type="ECO:0000256" key="5">
    <source>
        <dbReference type="SAM" id="MobiDB-lite"/>
    </source>
</evidence>
<dbReference type="Pfam" id="PF00501">
    <property type="entry name" value="AMP-binding"/>
    <property type="match status" value="1"/>
</dbReference>
<feature type="domain" description="AMP-binding enzyme C-terminal" evidence="7">
    <location>
        <begin position="448"/>
        <end position="526"/>
    </location>
</feature>
<evidence type="ECO:0000256" key="4">
    <source>
        <dbReference type="ARBA" id="ARBA00022840"/>
    </source>
</evidence>
<evidence type="ECO:0000256" key="1">
    <source>
        <dbReference type="ARBA" id="ARBA00006432"/>
    </source>
</evidence>
<dbReference type="GO" id="GO:0015645">
    <property type="term" value="F:fatty acid ligase activity"/>
    <property type="evidence" value="ECO:0007669"/>
    <property type="project" value="TreeGrafter"/>
</dbReference>
<dbReference type="GO" id="GO:0006637">
    <property type="term" value="P:acyl-CoA metabolic process"/>
    <property type="evidence" value="ECO:0007669"/>
    <property type="project" value="TreeGrafter"/>
</dbReference>
<protein>
    <submittedName>
        <fullName evidence="8">Acetyl-CoA synthetase</fullName>
        <ecNumber evidence="8">6.2.1.1</ecNumber>
    </submittedName>
</protein>
<dbReference type="EC" id="6.2.1.1" evidence="8"/>
<sequence>MLPPGDSYEAIRAAFRWHVPERYNMGADCCDKWADGSGRLALLHRRGDGGTERITFDALKARTNRLANTLRAHGIGRGDRVAVLLPQVPETAVAHLAAFKLGAVSVPLFQLFGEQALEFRLRDCGAAALVTDATGLSKLAGIHAGLPDLRAVFTVDGPNDGALDLQALAERASDAFAPVDTSADDPAVIIYTSGTTGSPKGALHAHRVLLGHLPGVEMPQELFPQPGDLFWTPADWAWIGGLFDVLLPSLHHGVPVLAHRMAKFDPEFALRLMAEHGVRNAFLPPTALKMLRAVPDPARFGQRLRSVGSGGETLGEELLDWGRAAFGCAINEFYGQTECNLVVSNCASILPVRPGSMGRAVPGHEVAVVDAEGRPLPPGEPGTLAMRRPDPVMFLGYWNNPEATAAKFAGDWLLTGDQGVQDEDGYFRFVGREDDVITSAGYRIGPGEIEDCLLRHPAVSMAAVVGVPDALRTERVAAVVVPAAGIAPDDALAREIQDFVRTRLAAHSYPREVHFAESLPMTATGKVMRRELRESLGRAAAGGNSPPQQNPATGRN</sequence>
<evidence type="ECO:0000256" key="3">
    <source>
        <dbReference type="ARBA" id="ARBA00022741"/>
    </source>
</evidence>